<keyword evidence="1 3" id="KW-0378">Hydrolase</keyword>
<dbReference type="InterPro" id="IPR001223">
    <property type="entry name" value="Glyco_hydro18_cat"/>
</dbReference>
<dbReference type="SMART" id="SM00636">
    <property type="entry name" value="Glyco_18"/>
    <property type="match status" value="1"/>
</dbReference>
<keyword evidence="2 3" id="KW-0326">Glycosidase</keyword>
<evidence type="ECO:0000259" key="6">
    <source>
        <dbReference type="PROSITE" id="PS51910"/>
    </source>
</evidence>
<keyword evidence="5" id="KW-0732">Signal</keyword>
<dbReference type="PROSITE" id="PS01095">
    <property type="entry name" value="GH18_1"/>
    <property type="match status" value="1"/>
</dbReference>
<organism evidence="7">
    <name type="scientific">Phallusia mammillata</name>
    <dbReference type="NCBI Taxonomy" id="59560"/>
    <lineage>
        <taxon>Eukaryota</taxon>
        <taxon>Metazoa</taxon>
        <taxon>Chordata</taxon>
        <taxon>Tunicata</taxon>
        <taxon>Ascidiacea</taxon>
        <taxon>Phlebobranchia</taxon>
        <taxon>Ascidiidae</taxon>
        <taxon>Phallusia</taxon>
    </lineage>
</organism>
<dbReference type="PROSITE" id="PS51910">
    <property type="entry name" value="GH18_2"/>
    <property type="match status" value="1"/>
</dbReference>
<dbReference type="GO" id="GO:0004568">
    <property type="term" value="F:chitinase activity"/>
    <property type="evidence" value="ECO:0007669"/>
    <property type="project" value="UniProtKB-ARBA"/>
</dbReference>
<accession>A0A6F9D9Z0</accession>
<name>A0A6F9D9Z0_9ASCI</name>
<reference evidence="7" key="1">
    <citation type="submission" date="2020-04" db="EMBL/GenBank/DDBJ databases">
        <authorList>
            <person name="Neveu A P."/>
        </authorList>
    </citation>
    <scope>NUCLEOTIDE SEQUENCE</scope>
    <source>
        <tissue evidence="7">Whole embryo</tissue>
    </source>
</reference>
<evidence type="ECO:0000313" key="7">
    <source>
        <dbReference type="EMBL" id="CAB3234136.1"/>
    </source>
</evidence>
<evidence type="ECO:0000256" key="3">
    <source>
        <dbReference type="RuleBase" id="RU000489"/>
    </source>
</evidence>
<evidence type="ECO:0000256" key="1">
    <source>
        <dbReference type="ARBA" id="ARBA00022801"/>
    </source>
</evidence>
<feature type="signal peptide" evidence="5">
    <location>
        <begin position="1"/>
        <end position="17"/>
    </location>
</feature>
<dbReference type="PANTHER" id="PTHR46290:SF1">
    <property type="entry name" value="DI-N-ACETYLCHITOBIASE"/>
    <property type="match status" value="1"/>
</dbReference>
<dbReference type="InterPro" id="IPR029070">
    <property type="entry name" value="Chitinase_insertion_sf"/>
</dbReference>
<dbReference type="GO" id="GO:0006032">
    <property type="term" value="P:chitin catabolic process"/>
    <property type="evidence" value="ECO:0007669"/>
    <property type="project" value="UniProtKB-ARBA"/>
</dbReference>
<dbReference type="EMBL" id="LR784209">
    <property type="protein sequence ID" value="CAB3234136.1"/>
    <property type="molecule type" value="mRNA"/>
</dbReference>
<evidence type="ECO:0000256" key="5">
    <source>
        <dbReference type="SAM" id="SignalP"/>
    </source>
</evidence>
<proteinExistence type="evidence at transcript level"/>
<protein>
    <submittedName>
        <fullName evidence="7">Di-N-acetylchitobiase-like</fullName>
    </submittedName>
</protein>
<gene>
    <name evidence="7" type="primary">Ctbs</name>
</gene>
<dbReference type="GO" id="GO:0009313">
    <property type="term" value="P:oligosaccharide catabolic process"/>
    <property type="evidence" value="ECO:0007669"/>
    <property type="project" value="TreeGrafter"/>
</dbReference>
<sequence length="365" mass="41104">MSLYALLIVLLPGIALAIQPCPCSTPDLCKPVAKQYKKELVAFGGAPGWKNWNWTDITNVVALCDLSNADCQEMYCFAHSKDVRVTRLVGVAVDDFVKLSNITFRQQITKSWINLVQNYSLDGINIDIEGAAFTIDVKESITKLTNESNIALKAINPLCLVTFDIPYSPYLVGCLDGYCYDYVSLAKCTDYMIVMDYDATIDILIASANSPIPLLKESYDLYIKNLSIDPNLLVMAVPWYGYDYSCKWFFNRTGDNLCVIAGMPNTQRNFKDIMVLFEKNIGGMKWDSKAASPFFTIKEGDVYHQLRFDNQESLTVKYELAKNLGLRGLGMWTADSLNYTSTDPGIVQQTKSMWDLITSYVEKFI</sequence>
<dbReference type="SUPFAM" id="SSF51445">
    <property type="entry name" value="(Trans)glycosidases"/>
    <property type="match status" value="1"/>
</dbReference>
<dbReference type="InterPro" id="IPR017853">
    <property type="entry name" value="GH"/>
</dbReference>
<dbReference type="Gene3D" id="3.20.20.80">
    <property type="entry name" value="Glycosidases"/>
    <property type="match status" value="1"/>
</dbReference>
<dbReference type="GO" id="GO:0005615">
    <property type="term" value="C:extracellular space"/>
    <property type="evidence" value="ECO:0007669"/>
    <property type="project" value="TreeGrafter"/>
</dbReference>
<dbReference type="InterPro" id="IPR051887">
    <property type="entry name" value="GH18_Domain-Containing"/>
</dbReference>
<dbReference type="Gene3D" id="3.10.50.10">
    <property type="match status" value="1"/>
</dbReference>
<comment type="similarity">
    <text evidence="4">Belongs to the glycosyl hydrolase 18 family.</text>
</comment>
<evidence type="ECO:0000256" key="2">
    <source>
        <dbReference type="ARBA" id="ARBA00023295"/>
    </source>
</evidence>
<evidence type="ECO:0000256" key="4">
    <source>
        <dbReference type="RuleBase" id="RU004453"/>
    </source>
</evidence>
<feature type="domain" description="GH18" evidence="6">
    <location>
        <begin position="1"/>
        <end position="364"/>
    </location>
</feature>
<dbReference type="InterPro" id="IPR001579">
    <property type="entry name" value="Glyco_hydro_18_chit_AS"/>
</dbReference>
<dbReference type="GO" id="GO:0008061">
    <property type="term" value="F:chitin binding"/>
    <property type="evidence" value="ECO:0007669"/>
    <property type="project" value="InterPro"/>
</dbReference>
<dbReference type="PANTHER" id="PTHR46290">
    <property type="entry name" value="DI-N-ACETYLCHITOBIASE"/>
    <property type="match status" value="1"/>
</dbReference>
<dbReference type="InterPro" id="IPR011583">
    <property type="entry name" value="Chitinase_II/V-like_cat"/>
</dbReference>
<dbReference type="Pfam" id="PF00704">
    <property type="entry name" value="Glyco_hydro_18"/>
    <property type="match status" value="1"/>
</dbReference>
<dbReference type="AlphaFoldDB" id="A0A6F9D9Z0"/>
<feature type="chain" id="PRO_5026321808" evidence="5">
    <location>
        <begin position="18"/>
        <end position="365"/>
    </location>
</feature>